<evidence type="ECO:0000259" key="1">
    <source>
        <dbReference type="SMART" id="SM00860"/>
    </source>
</evidence>
<dbReference type="InterPro" id="IPR018958">
    <property type="entry name" value="Knr4/Smi1-like_dom"/>
</dbReference>
<accession>A0ABR7LNJ0</accession>
<evidence type="ECO:0000313" key="3">
    <source>
        <dbReference type="Proteomes" id="UP000805614"/>
    </source>
</evidence>
<dbReference type="Pfam" id="PF09346">
    <property type="entry name" value="SMI1_KNR4"/>
    <property type="match status" value="1"/>
</dbReference>
<protein>
    <submittedName>
        <fullName evidence="2">SMI1/KNR4 family protein</fullName>
    </submittedName>
</protein>
<organism evidence="2 3">
    <name type="scientific">Actinomadura alba</name>
    <dbReference type="NCBI Taxonomy" id="406431"/>
    <lineage>
        <taxon>Bacteria</taxon>
        <taxon>Bacillati</taxon>
        <taxon>Actinomycetota</taxon>
        <taxon>Actinomycetes</taxon>
        <taxon>Streptosporangiales</taxon>
        <taxon>Thermomonosporaceae</taxon>
        <taxon>Actinomadura</taxon>
    </lineage>
</organism>
<dbReference type="SMART" id="SM00860">
    <property type="entry name" value="SMI1_KNR4"/>
    <property type="match status" value="1"/>
</dbReference>
<dbReference type="Gene3D" id="3.40.1580.10">
    <property type="entry name" value="SMI1/KNR4-like"/>
    <property type="match status" value="1"/>
</dbReference>
<proteinExistence type="predicted"/>
<dbReference type="InterPro" id="IPR037883">
    <property type="entry name" value="Knr4/Smi1-like_sf"/>
</dbReference>
<sequence>MVTPVSIAEKWRHGEAVRVLRELGAPDPVDSCTARLTVLVSEIAEHASSEYESLIKTRGAADPEATRYRIRIVESWRVGVPGRSLTPTRHDSMKALAELEAAVGEPLPADFRAYLRLFGDSGGLDFYEYDGLSVAQMLSRWRSLKDAHKQWTFDDWTPHELDPDNGLVQCVWWHPGWVPFASDSCGNLFCIDLAPAEHGKRGQVIPWENRSGPHGPRAWSFVQYLRKHYDTLLSVQHTYDEDGRLERPC</sequence>
<feature type="domain" description="Knr4/Smi1-like" evidence="1">
    <location>
        <begin position="87"/>
        <end position="227"/>
    </location>
</feature>
<keyword evidence="3" id="KW-1185">Reference proteome</keyword>
<dbReference type="SUPFAM" id="SSF160631">
    <property type="entry name" value="SMI1/KNR4-like"/>
    <property type="match status" value="1"/>
</dbReference>
<dbReference type="PANTHER" id="PTHR47432:SF1">
    <property type="entry name" value="CELL WALL ASSEMBLY REGULATOR SMI1"/>
    <property type="match status" value="1"/>
</dbReference>
<dbReference type="Proteomes" id="UP000805614">
    <property type="component" value="Unassembled WGS sequence"/>
</dbReference>
<dbReference type="InterPro" id="IPR051873">
    <property type="entry name" value="KNR4/SMI1_regulator"/>
</dbReference>
<reference evidence="2 3" key="1">
    <citation type="submission" date="2020-06" db="EMBL/GenBank/DDBJ databases">
        <title>Actinomadura xiongansis sp. nov., isolated from soil of Baiyangdian.</title>
        <authorList>
            <person name="Zhang X."/>
        </authorList>
    </citation>
    <scope>NUCLEOTIDE SEQUENCE [LARGE SCALE GENOMIC DNA]</scope>
    <source>
        <strain evidence="2 3">HBUM206468</strain>
    </source>
</reference>
<comment type="caution">
    <text evidence="2">The sequence shown here is derived from an EMBL/GenBank/DDBJ whole genome shotgun (WGS) entry which is preliminary data.</text>
</comment>
<dbReference type="RefSeq" id="WP_187243305.1">
    <property type="nucleotide sequence ID" value="NZ_BAAAOK010000071.1"/>
</dbReference>
<gene>
    <name evidence="2" type="ORF">HKK74_12445</name>
</gene>
<dbReference type="EMBL" id="JABVEC010000007">
    <property type="protein sequence ID" value="MBC6466305.1"/>
    <property type="molecule type" value="Genomic_DNA"/>
</dbReference>
<name>A0ABR7LNJ0_9ACTN</name>
<evidence type="ECO:0000313" key="2">
    <source>
        <dbReference type="EMBL" id="MBC6466305.1"/>
    </source>
</evidence>
<dbReference type="PANTHER" id="PTHR47432">
    <property type="entry name" value="CELL WALL ASSEMBLY REGULATOR SMI1"/>
    <property type="match status" value="1"/>
</dbReference>